<organism evidence="1">
    <name type="scientific">Arundo donax</name>
    <name type="common">Giant reed</name>
    <name type="synonym">Donax arundinaceus</name>
    <dbReference type="NCBI Taxonomy" id="35708"/>
    <lineage>
        <taxon>Eukaryota</taxon>
        <taxon>Viridiplantae</taxon>
        <taxon>Streptophyta</taxon>
        <taxon>Embryophyta</taxon>
        <taxon>Tracheophyta</taxon>
        <taxon>Spermatophyta</taxon>
        <taxon>Magnoliopsida</taxon>
        <taxon>Liliopsida</taxon>
        <taxon>Poales</taxon>
        <taxon>Poaceae</taxon>
        <taxon>PACMAD clade</taxon>
        <taxon>Arundinoideae</taxon>
        <taxon>Arundineae</taxon>
        <taxon>Arundo</taxon>
    </lineage>
</organism>
<reference evidence="1" key="2">
    <citation type="journal article" date="2015" name="Data Brief">
        <title>Shoot transcriptome of the giant reed, Arundo donax.</title>
        <authorList>
            <person name="Barrero R.A."/>
            <person name="Guerrero F.D."/>
            <person name="Moolhuijzen P."/>
            <person name="Goolsby J.A."/>
            <person name="Tidwell J."/>
            <person name="Bellgard S.E."/>
            <person name="Bellgard M.I."/>
        </authorList>
    </citation>
    <scope>NUCLEOTIDE SEQUENCE</scope>
    <source>
        <tissue evidence="1">Shoot tissue taken approximately 20 cm above the soil surface</tissue>
    </source>
</reference>
<proteinExistence type="predicted"/>
<reference evidence="1" key="1">
    <citation type="submission" date="2014-09" db="EMBL/GenBank/DDBJ databases">
        <authorList>
            <person name="Magalhaes I.L.F."/>
            <person name="Oliveira U."/>
            <person name="Santos F.R."/>
            <person name="Vidigal T.H.D.A."/>
            <person name="Brescovit A.D."/>
            <person name="Santos A.J."/>
        </authorList>
    </citation>
    <scope>NUCLEOTIDE SEQUENCE</scope>
    <source>
        <tissue evidence="1">Shoot tissue taken approximately 20 cm above the soil surface</tissue>
    </source>
</reference>
<evidence type="ECO:0000313" key="1">
    <source>
        <dbReference type="EMBL" id="JAD55578.1"/>
    </source>
</evidence>
<sequence length="34" mass="3854">MYHHGISNRGNITYILSQLKCCCKMFGGKSSFPM</sequence>
<dbReference type="EMBL" id="GBRH01242317">
    <property type="protein sequence ID" value="JAD55578.1"/>
    <property type="molecule type" value="Transcribed_RNA"/>
</dbReference>
<accession>A0A0A9B0D4</accession>
<protein>
    <submittedName>
        <fullName evidence="1">Uncharacterized protein</fullName>
    </submittedName>
</protein>
<dbReference type="AlphaFoldDB" id="A0A0A9B0D4"/>
<name>A0A0A9B0D4_ARUDO</name>